<dbReference type="SUPFAM" id="SSF100950">
    <property type="entry name" value="NagB/RpiA/CoA transferase-like"/>
    <property type="match status" value="1"/>
</dbReference>
<comment type="function">
    <text evidence="3">Catalyzes the reversible isomerization-deamination of glucosamine 6-phosphate (GlcN6P) to form fructose 6-phosphate (Fru6P) and ammonium ion.</text>
</comment>
<keyword evidence="1 3" id="KW-0378">Hydrolase</keyword>
<dbReference type="EC" id="3.5.99.6" evidence="3"/>
<dbReference type="InterPro" id="IPR006148">
    <property type="entry name" value="Glc/Gal-6P_isomerase"/>
</dbReference>
<dbReference type="HAMAP" id="MF_01241">
    <property type="entry name" value="GlcN6P_deamin"/>
    <property type="match status" value="1"/>
</dbReference>
<protein>
    <recommendedName>
        <fullName evidence="3">Glucosamine-6-phosphate deaminase</fullName>
        <ecNumber evidence="3">3.5.99.6</ecNumber>
    </recommendedName>
    <alternativeName>
        <fullName evidence="3">GlcN6P deaminase</fullName>
        <shortName evidence="3">GNPDA</shortName>
    </alternativeName>
    <alternativeName>
        <fullName evidence="3">Glucosamine-6-phosphate isomerase</fullName>
    </alternativeName>
</protein>
<feature type="active site" description="For ring-opening step" evidence="3">
    <location>
        <position position="134"/>
    </location>
</feature>
<keyword evidence="6" id="KW-1185">Reference proteome</keyword>
<dbReference type="Pfam" id="PF01182">
    <property type="entry name" value="Glucosamine_iso"/>
    <property type="match status" value="1"/>
</dbReference>
<comment type="pathway">
    <text evidence="3">Amino-sugar metabolism; N-acetylneuraminate degradation; D-fructose 6-phosphate from N-acetylneuraminate: step 5/5.</text>
</comment>
<dbReference type="PROSITE" id="PS01161">
    <property type="entry name" value="GLC_GALNAC_ISOMERASE"/>
    <property type="match status" value="1"/>
</dbReference>
<dbReference type="InterPro" id="IPR037171">
    <property type="entry name" value="NagB/RpiA_transferase-like"/>
</dbReference>
<evidence type="ECO:0000313" key="6">
    <source>
        <dbReference type="Proteomes" id="UP001315967"/>
    </source>
</evidence>
<dbReference type="RefSeq" id="WP_313794495.1">
    <property type="nucleotide sequence ID" value="NZ_CP102453.1"/>
</dbReference>
<dbReference type="Gene3D" id="3.40.50.1360">
    <property type="match status" value="1"/>
</dbReference>
<dbReference type="CDD" id="cd01399">
    <property type="entry name" value="GlcN6P_deaminase"/>
    <property type="match status" value="1"/>
</dbReference>
<evidence type="ECO:0000256" key="1">
    <source>
        <dbReference type="ARBA" id="ARBA00022801"/>
    </source>
</evidence>
<comment type="caution">
    <text evidence="3">Lacks conserved residue(s) required for the propagation of feature annotation.</text>
</comment>
<evidence type="ECO:0000313" key="5">
    <source>
        <dbReference type="EMBL" id="UUX35003.1"/>
    </source>
</evidence>
<sequence length="234" mass="26089">MEIIIVENKEEGSIKAYELIHKALNEGAKVFGLATGSTPEIMYEKLVESDIDFSEAVSVNLDEYVGLSGDHEQSYRYFMQKHLFDKKPFKASYVPNGLNDEETEVARYEKILAENPVDLQILGIGQNGHIAFNEPGTSFDSITHKVELTDSTIQANKRFFEKEEDVPRYAYSMGLSSIMNAKKIILLAFGEEKAQAVKDLVTAEVATEDIPSTILINHPDVTIIVDEAAAQLIK</sequence>
<dbReference type="PANTHER" id="PTHR11280">
    <property type="entry name" value="GLUCOSAMINE-6-PHOSPHATE ISOMERASE"/>
    <property type="match status" value="1"/>
</dbReference>
<feature type="domain" description="Glucosamine/galactosamine-6-phosphate isomerase" evidence="4">
    <location>
        <begin position="20"/>
        <end position="215"/>
    </location>
</feature>
<evidence type="ECO:0000256" key="2">
    <source>
        <dbReference type="ARBA" id="ARBA00023277"/>
    </source>
</evidence>
<evidence type="ECO:0000256" key="3">
    <source>
        <dbReference type="HAMAP-Rule" id="MF_01241"/>
    </source>
</evidence>
<dbReference type="InterPro" id="IPR018321">
    <property type="entry name" value="Glucosamine6P_isomerase_CS"/>
</dbReference>
<feature type="active site" description="For ring-opening step" evidence="3">
    <location>
        <position position="127"/>
    </location>
</feature>
<dbReference type="InterPro" id="IPR004547">
    <property type="entry name" value="Glucosamine6P_isomerase"/>
</dbReference>
<evidence type="ECO:0000259" key="4">
    <source>
        <dbReference type="Pfam" id="PF01182"/>
    </source>
</evidence>
<proteinExistence type="inferred from homology"/>
<accession>A0ABY5P8C5</accession>
<feature type="active site" description="Proton acceptor; for enolization step" evidence="3">
    <location>
        <position position="62"/>
    </location>
</feature>
<reference evidence="5 6" key="1">
    <citation type="submission" date="2022-08" db="EMBL/GenBank/DDBJ databases">
        <title>Aerococcaceae sp. nov isolated from spoiled eye mask.</title>
        <authorList>
            <person name="Zhou G."/>
            <person name="Xie X.-B."/>
            <person name="Shi Q.-S."/>
            <person name="Wang Y.-S."/>
            <person name="Wen X."/>
            <person name="Peng H."/>
            <person name="Yang X.-J."/>
            <person name="Tao H.-B."/>
            <person name="Huang X.-M."/>
        </authorList>
    </citation>
    <scope>NUCLEOTIDE SEQUENCE [LARGE SCALE GENOMIC DNA]</scope>
    <source>
        <strain evidence="6">DM20194951</strain>
    </source>
</reference>
<comment type="similarity">
    <text evidence="3">Belongs to the glucosamine/galactosamine-6-phosphate isomerase family. NagB subfamily.</text>
</comment>
<comment type="catalytic activity">
    <reaction evidence="3">
        <text>alpha-D-glucosamine 6-phosphate + H2O = beta-D-fructose 6-phosphate + NH4(+)</text>
        <dbReference type="Rhea" id="RHEA:12172"/>
        <dbReference type="ChEBI" id="CHEBI:15377"/>
        <dbReference type="ChEBI" id="CHEBI:28938"/>
        <dbReference type="ChEBI" id="CHEBI:57634"/>
        <dbReference type="ChEBI" id="CHEBI:75989"/>
        <dbReference type="EC" id="3.5.99.6"/>
    </reaction>
</comment>
<dbReference type="Proteomes" id="UP001315967">
    <property type="component" value="Chromosome"/>
</dbReference>
<keyword evidence="2 3" id="KW-0119">Carbohydrate metabolism</keyword>
<name>A0ABY5P8C5_9LACT</name>
<feature type="active site" description="Proton acceptor; for ring-opening step" evidence="3">
    <location>
        <position position="129"/>
    </location>
</feature>
<gene>
    <name evidence="3" type="primary">nagB</name>
    <name evidence="5" type="ORF">NRE15_04990</name>
</gene>
<dbReference type="EMBL" id="CP102453">
    <property type="protein sequence ID" value="UUX35003.1"/>
    <property type="molecule type" value="Genomic_DNA"/>
</dbReference>
<dbReference type="PANTHER" id="PTHR11280:SF5">
    <property type="entry name" value="GLUCOSAMINE-6-PHOSPHATE ISOMERASE"/>
    <property type="match status" value="1"/>
</dbReference>
<organism evidence="5 6">
    <name type="scientific">Fundicoccus culcitae</name>
    <dbReference type="NCBI Taxonomy" id="2969821"/>
    <lineage>
        <taxon>Bacteria</taxon>
        <taxon>Bacillati</taxon>
        <taxon>Bacillota</taxon>
        <taxon>Bacilli</taxon>
        <taxon>Lactobacillales</taxon>
        <taxon>Aerococcaceae</taxon>
        <taxon>Fundicoccus</taxon>
    </lineage>
</organism>